<feature type="compositionally biased region" description="Low complexity" evidence="1">
    <location>
        <begin position="76"/>
        <end position="86"/>
    </location>
</feature>
<feature type="region of interest" description="Disordered" evidence="1">
    <location>
        <begin position="64"/>
        <end position="88"/>
    </location>
</feature>
<evidence type="ECO:0000256" key="1">
    <source>
        <dbReference type="SAM" id="MobiDB-lite"/>
    </source>
</evidence>
<sequence>MNFRRITKKQMEQVHPAIPGAYDQLAAGRISRREFMRFATLLGMSAGMASIAAACAAPTGTDVSTPAATSAAVGETAPTTAPAAGPRRGGRITKAMKLQLLDHPARLAWLEGANVVRQFGEYLTETGSDNITRPYLLERWEASEDVKTWDLYLKQGVTFNNGDALTADDVMFTFGEWLNPDVGSSMLSLMSYLGGLQNVEKVDDHHIRLHLDAGNIGVPENLFHYPAIILHRSFGGDIVREPLGTGAFLLQEYAEGERAVLRRRPDYWRMGADGLSLPYLDEIVYVSLEKDASVAAMQSGQVDSMYDPRPSDWQALKDVAGLATRSVSTAQSLILRMRVDVDPWNDNRVRSALRMAQDREQILQLSYFGEGELSIDAHVAPIHPEFCEMPIPAYDPDGALALMEEYAAEKGLELPVKVVLSTKNDQNEPEIAQALKELALPAGFDIELDITDPDGYWSRWTEVPLGITAWTHRPLGTMTLSLAYVESAIGEWNETRWVDEEFETVLREAEATLDVEARRALMCTLQDIMQKRGPIGNSYWKNVWNITHERFEGIMAHPTAYDFFYEIYDNTL</sequence>
<evidence type="ECO:0000256" key="2">
    <source>
        <dbReference type="SAM" id="Phobius"/>
    </source>
</evidence>
<dbReference type="Gene3D" id="3.10.105.10">
    <property type="entry name" value="Dipeptide-binding Protein, Domain 3"/>
    <property type="match status" value="1"/>
</dbReference>
<dbReference type="KEGG" id="pbf:CFX0092_A0319"/>
<dbReference type="EMBL" id="LN890655">
    <property type="protein sequence ID" value="CUS02200.2"/>
    <property type="molecule type" value="Genomic_DNA"/>
</dbReference>
<gene>
    <name evidence="4" type="ORF">CFX0092_A0319</name>
</gene>
<evidence type="ECO:0000313" key="5">
    <source>
        <dbReference type="Proteomes" id="UP000215027"/>
    </source>
</evidence>
<dbReference type="GO" id="GO:1904680">
    <property type="term" value="F:peptide transmembrane transporter activity"/>
    <property type="evidence" value="ECO:0007669"/>
    <property type="project" value="TreeGrafter"/>
</dbReference>
<dbReference type="CDD" id="cd08503">
    <property type="entry name" value="PBP2_NikA_DppA_OppA_like_17"/>
    <property type="match status" value="1"/>
</dbReference>
<keyword evidence="2" id="KW-0812">Transmembrane</keyword>
<dbReference type="GO" id="GO:0042597">
    <property type="term" value="C:periplasmic space"/>
    <property type="evidence" value="ECO:0007669"/>
    <property type="project" value="UniProtKB-ARBA"/>
</dbReference>
<feature type="domain" description="Solute-binding protein family 5" evidence="3">
    <location>
        <begin position="133"/>
        <end position="480"/>
    </location>
</feature>
<evidence type="ECO:0000259" key="3">
    <source>
        <dbReference type="Pfam" id="PF00496"/>
    </source>
</evidence>
<dbReference type="InterPro" id="IPR039424">
    <property type="entry name" value="SBP_5"/>
</dbReference>
<dbReference type="InterPro" id="IPR006311">
    <property type="entry name" value="TAT_signal"/>
</dbReference>
<dbReference type="GO" id="GO:0015833">
    <property type="term" value="P:peptide transport"/>
    <property type="evidence" value="ECO:0007669"/>
    <property type="project" value="TreeGrafter"/>
</dbReference>
<proteinExistence type="predicted"/>
<feature type="transmembrane region" description="Helical" evidence="2">
    <location>
        <begin position="38"/>
        <end position="60"/>
    </location>
</feature>
<protein>
    <submittedName>
        <fullName evidence="4">ABC transporter substrate binding protein</fullName>
    </submittedName>
</protein>
<dbReference type="Pfam" id="PF00496">
    <property type="entry name" value="SBP_bac_5"/>
    <property type="match status" value="1"/>
</dbReference>
<reference evidence="4" key="1">
    <citation type="submission" date="2016-01" db="EMBL/GenBank/DDBJ databases">
        <authorList>
            <person name="Mcilroy J.S."/>
            <person name="Karst M S."/>
            <person name="Albertsen M."/>
        </authorList>
    </citation>
    <scope>NUCLEOTIDE SEQUENCE</scope>
    <source>
        <strain evidence="4">Cfx-K</strain>
    </source>
</reference>
<dbReference type="InterPro" id="IPR030678">
    <property type="entry name" value="Peptide/Ni-bd"/>
</dbReference>
<organism evidence="4 5">
    <name type="scientific">Candidatus Promineifilum breve</name>
    <dbReference type="NCBI Taxonomy" id="1806508"/>
    <lineage>
        <taxon>Bacteria</taxon>
        <taxon>Bacillati</taxon>
        <taxon>Chloroflexota</taxon>
        <taxon>Ardenticatenia</taxon>
        <taxon>Candidatus Promineifilales</taxon>
        <taxon>Candidatus Promineifilaceae</taxon>
        <taxon>Candidatus Promineifilum</taxon>
    </lineage>
</organism>
<dbReference type="Gene3D" id="3.40.190.10">
    <property type="entry name" value="Periplasmic binding protein-like II"/>
    <property type="match status" value="1"/>
</dbReference>
<dbReference type="GO" id="GO:0043190">
    <property type="term" value="C:ATP-binding cassette (ABC) transporter complex"/>
    <property type="evidence" value="ECO:0007669"/>
    <property type="project" value="InterPro"/>
</dbReference>
<keyword evidence="2" id="KW-1133">Transmembrane helix</keyword>
<dbReference type="Proteomes" id="UP000215027">
    <property type="component" value="Chromosome I"/>
</dbReference>
<accession>A0A160T1F6</accession>
<dbReference type="RefSeq" id="WP_157912814.1">
    <property type="nucleotide sequence ID" value="NZ_LN890655.1"/>
</dbReference>
<dbReference type="PIRSF" id="PIRSF002741">
    <property type="entry name" value="MppA"/>
    <property type="match status" value="1"/>
</dbReference>
<name>A0A160T1F6_9CHLR</name>
<dbReference type="PANTHER" id="PTHR30290">
    <property type="entry name" value="PERIPLASMIC BINDING COMPONENT OF ABC TRANSPORTER"/>
    <property type="match status" value="1"/>
</dbReference>
<evidence type="ECO:0000313" key="4">
    <source>
        <dbReference type="EMBL" id="CUS02200.2"/>
    </source>
</evidence>
<dbReference type="SUPFAM" id="SSF53850">
    <property type="entry name" value="Periplasmic binding protein-like II"/>
    <property type="match status" value="1"/>
</dbReference>
<keyword evidence="5" id="KW-1185">Reference proteome</keyword>
<keyword evidence="2" id="KW-0472">Membrane</keyword>
<dbReference type="InterPro" id="IPR000914">
    <property type="entry name" value="SBP_5_dom"/>
</dbReference>
<dbReference type="AlphaFoldDB" id="A0A160T1F6"/>
<dbReference type="OrthoDB" id="9796817at2"/>
<dbReference type="PROSITE" id="PS51318">
    <property type="entry name" value="TAT"/>
    <property type="match status" value="1"/>
</dbReference>